<proteinExistence type="predicted"/>
<evidence type="ECO:0000313" key="2">
    <source>
        <dbReference type="Proteomes" id="UP000216857"/>
    </source>
</evidence>
<keyword evidence="2" id="KW-1185">Reference proteome</keyword>
<dbReference type="EMBL" id="NEVJ01000003">
    <property type="protein sequence ID" value="OZI20039.1"/>
    <property type="molecule type" value="Genomic_DNA"/>
</dbReference>
<dbReference type="GO" id="GO:0030254">
    <property type="term" value="P:protein secretion by the type III secretion system"/>
    <property type="evidence" value="ECO:0007669"/>
    <property type="project" value="InterPro"/>
</dbReference>
<dbReference type="Pfam" id="PF05932">
    <property type="entry name" value="CesT"/>
    <property type="match status" value="1"/>
</dbReference>
<organism evidence="1 2">
    <name type="scientific">Bordetella genomosp. 9</name>
    <dbReference type="NCBI Taxonomy" id="1416803"/>
    <lineage>
        <taxon>Bacteria</taxon>
        <taxon>Pseudomonadati</taxon>
        <taxon>Pseudomonadota</taxon>
        <taxon>Betaproteobacteria</taxon>
        <taxon>Burkholderiales</taxon>
        <taxon>Alcaligenaceae</taxon>
        <taxon>Bordetella</taxon>
    </lineage>
</organism>
<evidence type="ECO:0008006" key="3">
    <source>
        <dbReference type="Google" id="ProtNLM"/>
    </source>
</evidence>
<accession>A0A261R4T9</accession>
<sequence>MDAHKLIALFGEESGVPLTLGESGTIDLIFDNDVTVTLEHDDPQDMLHAYAVLGQEPVETDQRLTLYRDMLSANAFGHETEGAALSLDDRTGEILLTRRLELADATVIQLRRTVESMVDVSLSWREKLATVGHVAAAMPAMPALNAKSAPPGNSLRA</sequence>
<dbReference type="OrthoDB" id="8634504at2"/>
<dbReference type="RefSeq" id="WP_094848652.1">
    <property type="nucleotide sequence ID" value="NZ_NEVJ01000003.1"/>
</dbReference>
<dbReference type="InterPro" id="IPR010261">
    <property type="entry name" value="Tir_chaperone"/>
</dbReference>
<dbReference type="AlphaFoldDB" id="A0A261R4T9"/>
<comment type="caution">
    <text evidence="1">The sequence shown here is derived from an EMBL/GenBank/DDBJ whole genome shotgun (WGS) entry which is preliminary data.</text>
</comment>
<dbReference type="Proteomes" id="UP000216857">
    <property type="component" value="Unassembled WGS sequence"/>
</dbReference>
<dbReference type="SUPFAM" id="SSF69635">
    <property type="entry name" value="Type III secretory system chaperone-like"/>
    <property type="match status" value="1"/>
</dbReference>
<gene>
    <name evidence="1" type="ORF">CAL26_21025</name>
</gene>
<dbReference type="Gene3D" id="3.30.1460.10">
    <property type="match status" value="1"/>
</dbReference>
<protein>
    <recommendedName>
        <fullName evidence="3">Type III secretion system chaperone</fullName>
    </recommendedName>
</protein>
<reference evidence="1" key="1">
    <citation type="submission" date="2017-05" db="EMBL/GenBank/DDBJ databases">
        <title>Complete and WGS of Bordetella genogroups.</title>
        <authorList>
            <person name="Spilker T."/>
            <person name="Lipuma J."/>
        </authorList>
    </citation>
    <scope>NUCLEOTIDE SEQUENCE</scope>
    <source>
        <strain evidence="1">AU21707</strain>
    </source>
</reference>
<dbReference type="CDD" id="cd16364">
    <property type="entry name" value="T3SC_I-like"/>
    <property type="match status" value="1"/>
</dbReference>
<name>A0A261R4T9_9BORD</name>
<evidence type="ECO:0000313" key="1">
    <source>
        <dbReference type="EMBL" id="OZI20039.1"/>
    </source>
</evidence>